<reference evidence="2 3" key="1">
    <citation type="submission" date="2023-11" db="UniProtKB">
        <authorList>
            <consortium name="WormBaseParasite"/>
        </authorList>
    </citation>
    <scope>IDENTIFICATION</scope>
</reference>
<name>A0AA85BQW1_9TREM</name>
<sequence length="67" mass="7666">MLIVEMCDSSIHVGRTVCLMAIRGLVFRCSSKPYDEHNDLNGFRCLLLLVLLCDIVRGDFKHRSIEI</sequence>
<dbReference type="Proteomes" id="UP000050791">
    <property type="component" value="Unassembled WGS sequence"/>
</dbReference>
<evidence type="ECO:0000313" key="2">
    <source>
        <dbReference type="WBParaSite" id="SMTH1_70560.1"/>
    </source>
</evidence>
<dbReference type="WBParaSite" id="SMTH1_70560.1">
    <property type="protein sequence ID" value="SMTH1_70560.1"/>
    <property type="gene ID" value="SMTH1_70560"/>
</dbReference>
<evidence type="ECO:0000313" key="3">
    <source>
        <dbReference type="WBParaSite" id="SMTH1_70580.1"/>
    </source>
</evidence>
<dbReference type="WBParaSite" id="SMTH1_70580.1">
    <property type="protein sequence ID" value="SMTH1_70580.1"/>
    <property type="gene ID" value="SMTH1_70580"/>
</dbReference>
<accession>A0AA85BQW1</accession>
<dbReference type="AlphaFoldDB" id="A0AA85BQW1"/>
<evidence type="ECO:0000313" key="1">
    <source>
        <dbReference type="Proteomes" id="UP000050791"/>
    </source>
</evidence>
<organism evidence="1 3">
    <name type="scientific">Schistosoma mattheei</name>
    <dbReference type="NCBI Taxonomy" id="31246"/>
    <lineage>
        <taxon>Eukaryota</taxon>
        <taxon>Metazoa</taxon>
        <taxon>Spiralia</taxon>
        <taxon>Lophotrochozoa</taxon>
        <taxon>Platyhelminthes</taxon>
        <taxon>Trematoda</taxon>
        <taxon>Digenea</taxon>
        <taxon>Strigeidida</taxon>
        <taxon>Schistosomatoidea</taxon>
        <taxon>Schistosomatidae</taxon>
        <taxon>Schistosoma</taxon>
    </lineage>
</organism>
<protein>
    <submittedName>
        <fullName evidence="2 3">Uncharacterized protein</fullName>
    </submittedName>
</protein>
<proteinExistence type="predicted"/>